<protein>
    <recommendedName>
        <fullName evidence="4">Transporter</fullName>
    </recommendedName>
</protein>
<dbReference type="RefSeq" id="WP_235003776.1">
    <property type="nucleotide sequence ID" value="NZ_FNVD01000006.1"/>
</dbReference>
<evidence type="ECO:0008006" key="4">
    <source>
        <dbReference type="Google" id="ProtNLM"/>
    </source>
</evidence>
<dbReference type="EMBL" id="FNVD01000006">
    <property type="protein sequence ID" value="SEF89840.1"/>
    <property type="molecule type" value="Genomic_DNA"/>
</dbReference>
<proteinExistence type="predicted"/>
<feature type="signal peptide" evidence="1">
    <location>
        <begin position="1"/>
        <end position="21"/>
    </location>
</feature>
<evidence type="ECO:0000256" key="1">
    <source>
        <dbReference type="SAM" id="SignalP"/>
    </source>
</evidence>
<feature type="chain" id="PRO_5009287531" description="Transporter" evidence="1">
    <location>
        <begin position="22"/>
        <end position="211"/>
    </location>
</feature>
<keyword evidence="3" id="KW-1185">Reference proteome</keyword>
<accession>A0A1H5VRH2</accession>
<dbReference type="Proteomes" id="UP000236742">
    <property type="component" value="Unassembled WGS sequence"/>
</dbReference>
<keyword evidence="1" id="KW-0732">Signal</keyword>
<sequence>MSRLSRLIAAAIFVVSPVSGVADEAADLAKQLSNPISSLISVPLQYNYDRGMGATGTGHRQTLNIQPVVPISTGQDWNLISRTIIPVIRQKDVVPGTRRSGVGDIVQSFFFSPKAPTAGGLIWGAGPVLLLPTHSKVSGRQAAAGITAVGLKQAGPWTYGALANHLWSIGETRNSGTRISSTFFQPFVSYSTPDAWTFTLNSETTYDWIGD</sequence>
<name>A0A1H5VRH2_9RHOB</name>
<dbReference type="AlphaFoldDB" id="A0A1H5VRH2"/>
<evidence type="ECO:0000313" key="3">
    <source>
        <dbReference type="Proteomes" id="UP000236742"/>
    </source>
</evidence>
<gene>
    <name evidence="2" type="ORF">SAMN05421751_106194</name>
</gene>
<reference evidence="2 3" key="1">
    <citation type="submission" date="2016-10" db="EMBL/GenBank/DDBJ databases">
        <authorList>
            <person name="de Groot N.N."/>
        </authorList>
    </citation>
    <scope>NUCLEOTIDE SEQUENCE [LARGE SCALE GENOMIC DNA]</scope>
    <source>
        <strain evidence="2 3">DSM 23413</strain>
    </source>
</reference>
<evidence type="ECO:0000313" key="2">
    <source>
        <dbReference type="EMBL" id="SEF89840.1"/>
    </source>
</evidence>
<organism evidence="2 3">
    <name type="scientific">Jhaorihella thermophila</name>
    <dbReference type="NCBI Taxonomy" id="488547"/>
    <lineage>
        <taxon>Bacteria</taxon>
        <taxon>Pseudomonadati</taxon>
        <taxon>Pseudomonadota</taxon>
        <taxon>Alphaproteobacteria</taxon>
        <taxon>Rhodobacterales</taxon>
        <taxon>Paracoccaceae</taxon>
        <taxon>Jhaorihella</taxon>
    </lineage>
</organism>